<evidence type="ECO:0000313" key="2">
    <source>
        <dbReference type="EMBL" id="PJK29269.1"/>
    </source>
</evidence>
<accession>A0A2M9G0P6</accession>
<keyword evidence="3" id="KW-1185">Reference proteome</keyword>
<comment type="caution">
    <text evidence="2">The sequence shown here is derived from an EMBL/GenBank/DDBJ whole genome shotgun (WGS) entry which is preliminary data.</text>
</comment>
<reference evidence="2 3" key="1">
    <citation type="submission" date="2017-11" db="EMBL/GenBank/DDBJ databases">
        <title>Draft genome sequence of Rhizobiales bacterium SY3-13.</title>
        <authorList>
            <person name="Sun C."/>
        </authorList>
    </citation>
    <scope>NUCLEOTIDE SEQUENCE [LARGE SCALE GENOMIC DNA]</scope>
    <source>
        <strain evidence="2 3">SY3-13</strain>
    </source>
</reference>
<evidence type="ECO:0000256" key="1">
    <source>
        <dbReference type="SAM" id="SignalP"/>
    </source>
</evidence>
<protein>
    <submittedName>
        <fullName evidence="2">Uncharacterized protein</fullName>
    </submittedName>
</protein>
<dbReference type="RefSeq" id="WP_109795912.1">
    <property type="nucleotide sequence ID" value="NZ_PHIG01000034.1"/>
</dbReference>
<organism evidence="2 3">
    <name type="scientific">Minwuia thermotolerans</name>
    <dbReference type="NCBI Taxonomy" id="2056226"/>
    <lineage>
        <taxon>Bacteria</taxon>
        <taxon>Pseudomonadati</taxon>
        <taxon>Pseudomonadota</taxon>
        <taxon>Alphaproteobacteria</taxon>
        <taxon>Minwuiales</taxon>
        <taxon>Minwuiaceae</taxon>
        <taxon>Minwuia</taxon>
    </lineage>
</organism>
<name>A0A2M9G0P6_9PROT</name>
<sequence length="185" mass="18796">MQTRQFQRHGLSRLIPLAAAGFASVAVVAAAEAQPIRENFNFRGGNQAVSFAHRQAILDQQLRGVTPDNLLRGSDGRLLEVERGPDGVAIVREQAAPLIPTGGISFGADGFSFGVGGFNAHFAGGGASGAFVVTSPVGGETGDTVNNWVSLVSPGAGAAGGRGAIDTWTRQAASMGASGASPQPR</sequence>
<gene>
    <name evidence="2" type="ORF">CVT23_12825</name>
</gene>
<dbReference type="AlphaFoldDB" id="A0A2M9G0P6"/>
<evidence type="ECO:0000313" key="3">
    <source>
        <dbReference type="Proteomes" id="UP000229498"/>
    </source>
</evidence>
<feature type="signal peptide" evidence="1">
    <location>
        <begin position="1"/>
        <end position="29"/>
    </location>
</feature>
<dbReference type="EMBL" id="PHIG01000034">
    <property type="protein sequence ID" value="PJK29269.1"/>
    <property type="molecule type" value="Genomic_DNA"/>
</dbReference>
<keyword evidence="1" id="KW-0732">Signal</keyword>
<proteinExistence type="predicted"/>
<dbReference type="Proteomes" id="UP000229498">
    <property type="component" value="Unassembled WGS sequence"/>
</dbReference>
<feature type="chain" id="PRO_5014702508" evidence="1">
    <location>
        <begin position="30"/>
        <end position="185"/>
    </location>
</feature>